<feature type="transmembrane region" description="Helical" evidence="1">
    <location>
        <begin position="47"/>
        <end position="65"/>
    </location>
</feature>
<reference evidence="2 3" key="1">
    <citation type="submission" date="2019-11" db="EMBL/GenBank/DDBJ databases">
        <title>Comparative genomics of hydrocarbon-degrading Desulfosarcina strains.</title>
        <authorList>
            <person name="Watanabe M."/>
            <person name="Kojima H."/>
            <person name="Fukui M."/>
        </authorList>
    </citation>
    <scope>NUCLEOTIDE SEQUENCE [LARGE SCALE GENOMIC DNA]</scope>
    <source>
        <strain evidence="2 3">28bB2T</strain>
    </source>
</reference>
<protein>
    <submittedName>
        <fullName evidence="2">Uncharacterized protein</fullName>
    </submittedName>
</protein>
<proteinExistence type="predicted"/>
<keyword evidence="1" id="KW-0812">Transmembrane</keyword>
<keyword evidence="1" id="KW-0472">Membrane</keyword>
<name>A0A5K7ZIS1_9BACT</name>
<evidence type="ECO:0000256" key="1">
    <source>
        <dbReference type="SAM" id="Phobius"/>
    </source>
</evidence>
<evidence type="ECO:0000313" key="2">
    <source>
        <dbReference type="EMBL" id="BBO80095.1"/>
    </source>
</evidence>
<sequence>MALAPKTVTCRCGHTFTATRHRNWCEKCCEAVYYHEKDRNRHRVNSIYVVGIILAVVTFLTYVFMELIASPLLSA</sequence>
<dbReference type="AlphaFoldDB" id="A0A5K7ZIS1"/>
<dbReference type="RefSeq" id="WP_155308870.1">
    <property type="nucleotide sequence ID" value="NZ_AP021876.1"/>
</dbReference>
<dbReference type="KEGG" id="dov:DSCO28_06610"/>
<keyword evidence="1" id="KW-1133">Transmembrane helix</keyword>
<gene>
    <name evidence="2" type="ORF">DSCO28_06610</name>
</gene>
<evidence type="ECO:0000313" key="3">
    <source>
        <dbReference type="Proteomes" id="UP000425960"/>
    </source>
</evidence>
<accession>A0A5K7ZIS1</accession>
<organism evidence="2 3">
    <name type="scientific">Desulfosarcina ovata subsp. sediminis</name>
    <dbReference type="NCBI Taxonomy" id="885957"/>
    <lineage>
        <taxon>Bacteria</taxon>
        <taxon>Pseudomonadati</taxon>
        <taxon>Thermodesulfobacteriota</taxon>
        <taxon>Desulfobacteria</taxon>
        <taxon>Desulfobacterales</taxon>
        <taxon>Desulfosarcinaceae</taxon>
        <taxon>Desulfosarcina</taxon>
    </lineage>
</organism>
<dbReference type="Proteomes" id="UP000425960">
    <property type="component" value="Chromosome"/>
</dbReference>
<dbReference type="EMBL" id="AP021876">
    <property type="protein sequence ID" value="BBO80095.1"/>
    <property type="molecule type" value="Genomic_DNA"/>
</dbReference>